<reference evidence="3 4" key="1">
    <citation type="submission" date="2018-08" db="EMBL/GenBank/DDBJ databases">
        <title>A genome reference for cultivated species of the human gut microbiota.</title>
        <authorList>
            <person name="Zou Y."/>
            <person name="Xue W."/>
            <person name="Luo G."/>
        </authorList>
    </citation>
    <scope>NUCLEOTIDE SEQUENCE [LARGE SCALE GENOMIC DNA]</scope>
    <source>
        <strain evidence="3 4">AM40-30BH</strain>
    </source>
</reference>
<protein>
    <submittedName>
        <fullName evidence="3">Uncharacterized protein</fullName>
    </submittedName>
</protein>
<evidence type="ECO:0000313" key="4">
    <source>
        <dbReference type="Proteomes" id="UP000284379"/>
    </source>
</evidence>
<gene>
    <name evidence="3" type="ORF">DW888_09005</name>
</gene>
<dbReference type="EMBL" id="QSGO01000005">
    <property type="protein sequence ID" value="RHB35963.1"/>
    <property type="molecule type" value="Genomic_DNA"/>
</dbReference>
<dbReference type="Proteomes" id="UP000284379">
    <property type="component" value="Unassembled WGS sequence"/>
</dbReference>
<evidence type="ECO:0000256" key="2">
    <source>
        <dbReference type="SAM" id="SignalP"/>
    </source>
</evidence>
<sequence length="476" mass="55467">MKKKHILFFLFCLILTSVSAQTLEQAKTMFNKGQYDKAKPVFEKYVKSQPANGNYNLWYGVCCLKTGEPDKALKYLELAVKKRIPTGQLYLAENYNDLYRFDEAIKNYEAYIEDLTKKKRPTEEAEKLLEKAKSNLRMLKGVEEVCVIDSFVVDKANFLDAYKISEESGKLFSYNSFFKTEGEHPGTVYETELANKIYYGEKDKKGLLNILSKNKLLDEWSKGMELPGSINASGNTNYPYVLTDGVTIYYASDGEGSLGGYDIFVTRYNTNMDTYLSPENVGMPFNSPYNDYMYVIDEYNNLGWFASDRYQPDGKVCVYVFIPNESKQVYNYEAMDPKQIIALAQLKSLKTTWKDKQEVSNARKRLEAAINHKPQEQFVADFEFIIDDNTTYYHLDDFKSPQAKEQFKKYQQKEKDYRQQESKLDSQRQWYARANKEEKTKMAPSILDLEKRVEQMIRELDKEAIDIRNTEKQNLK</sequence>
<dbReference type="InterPro" id="IPR011659">
    <property type="entry name" value="WD40"/>
</dbReference>
<keyword evidence="1" id="KW-0175">Coiled coil</keyword>
<evidence type="ECO:0000256" key="1">
    <source>
        <dbReference type="SAM" id="Coils"/>
    </source>
</evidence>
<dbReference type="Pfam" id="PF13432">
    <property type="entry name" value="TPR_16"/>
    <property type="match status" value="1"/>
</dbReference>
<dbReference type="Gene3D" id="1.25.40.10">
    <property type="entry name" value="Tetratricopeptide repeat domain"/>
    <property type="match status" value="1"/>
</dbReference>
<accession>A0A413VQX3</accession>
<keyword evidence="2" id="KW-0732">Signal</keyword>
<dbReference type="RefSeq" id="WP_002562059.1">
    <property type="nucleotide sequence ID" value="NZ_CABJFV010000005.1"/>
</dbReference>
<feature type="signal peptide" evidence="2">
    <location>
        <begin position="1"/>
        <end position="20"/>
    </location>
</feature>
<proteinExistence type="predicted"/>
<comment type="caution">
    <text evidence="3">The sequence shown here is derived from an EMBL/GenBank/DDBJ whole genome shotgun (WGS) entry which is preliminary data.</text>
</comment>
<dbReference type="Pfam" id="PF07676">
    <property type="entry name" value="PD40"/>
    <property type="match status" value="1"/>
</dbReference>
<dbReference type="AlphaFoldDB" id="A0A413VQX3"/>
<organism evidence="3 4">
    <name type="scientific">Bacteroides nordii</name>
    <dbReference type="NCBI Taxonomy" id="291645"/>
    <lineage>
        <taxon>Bacteria</taxon>
        <taxon>Pseudomonadati</taxon>
        <taxon>Bacteroidota</taxon>
        <taxon>Bacteroidia</taxon>
        <taxon>Bacteroidales</taxon>
        <taxon>Bacteroidaceae</taxon>
        <taxon>Bacteroides</taxon>
    </lineage>
</organism>
<dbReference type="InterPro" id="IPR011990">
    <property type="entry name" value="TPR-like_helical_dom_sf"/>
</dbReference>
<name>A0A413VQX3_9BACE</name>
<evidence type="ECO:0000313" key="3">
    <source>
        <dbReference type="EMBL" id="RHB35963.1"/>
    </source>
</evidence>
<feature type="coiled-coil region" evidence="1">
    <location>
        <begin position="403"/>
        <end position="473"/>
    </location>
</feature>
<feature type="chain" id="PRO_5019426238" evidence="2">
    <location>
        <begin position="21"/>
        <end position="476"/>
    </location>
</feature>
<dbReference type="SUPFAM" id="SSF48452">
    <property type="entry name" value="TPR-like"/>
    <property type="match status" value="1"/>
</dbReference>